<comment type="caution">
    <text evidence="2">The sequence shown here is derived from an EMBL/GenBank/DDBJ whole genome shotgun (WGS) entry which is preliminary data.</text>
</comment>
<sequence length="253" mass="27517">MALLRLGLATPACPQEQAVLRYGTCPACQGCAPAAVGRQQLHTGSIVSVSSRSTRVNWRTRSAATEYGLEPVSAPESYLTLGLAHCYEKDDNGKLQDRLVVEPLAANSLECMANGAATCFKAVTSLTLEDALRKDISLLPDQFEGASWCNDYEYRCGAAARTWLRPHAQDNLSDIVPLGQVRSNFNFNLERKRVLNFVNVVSDEDNVKQDMSIDVYGRKDKAEEEEAAAGKAEEAPKAAAEAEDDDLDSLLSS</sequence>
<name>A0AAW1NWB2_9CHLO</name>
<accession>A0AAW1NWB2</accession>
<evidence type="ECO:0000256" key="1">
    <source>
        <dbReference type="SAM" id="MobiDB-lite"/>
    </source>
</evidence>
<keyword evidence="3" id="KW-1185">Reference proteome</keyword>
<dbReference type="Proteomes" id="UP001465755">
    <property type="component" value="Unassembled WGS sequence"/>
</dbReference>
<evidence type="ECO:0000313" key="2">
    <source>
        <dbReference type="EMBL" id="KAK9797075.1"/>
    </source>
</evidence>
<dbReference type="EMBL" id="JALJOQ010000109">
    <property type="protein sequence ID" value="KAK9797075.1"/>
    <property type="molecule type" value="Genomic_DNA"/>
</dbReference>
<dbReference type="AlphaFoldDB" id="A0AAW1NWB2"/>
<evidence type="ECO:0000313" key="3">
    <source>
        <dbReference type="Proteomes" id="UP001465755"/>
    </source>
</evidence>
<feature type="region of interest" description="Disordered" evidence="1">
    <location>
        <begin position="216"/>
        <end position="253"/>
    </location>
</feature>
<feature type="compositionally biased region" description="Acidic residues" evidence="1">
    <location>
        <begin position="241"/>
        <end position="253"/>
    </location>
</feature>
<proteinExistence type="predicted"/>
<organism evidence="2 3">
    <name type="scientific">Symbiochloris irregularis</name>
    <dbReference type="NCBI Taxonomy" id="706552"/>
    <lineage>
        <taxon>Eukaryota</taxon>
        <taxon>Viridiplantae</taxon>
        <taxon>Chlorophyta</taxon>
        <taxon>core chlorophytes</taxon>
        <taxon>Trebouxiophyceae</taxon>
        <taxon>Trebouxiales</taxon>
        <taxon>Trebouxiaceae</taxon>
        <taxon>Symbiochloris</taxon>
    </lineage>
</organism>
<protein>
    <submittedName>
        <fullName evidence="2">Uncharacterized protein</fullName>
    </submittedName>
</protein>
<reference evidence="2 3" key="1">
    <citation type="journal article" date="2024" name="Nat. Commun.">
        <title>Phylogenomics reveals the evolutionary origins of lichenization in chlorophyte algae.</title>
        <authorList>
            <person name="Puginier C."/>
            <person name="Libourel C."/>
            <person name="Otte J."/>
            <person name="Skaloud P."/>
            <person name="Haon M."/>
            <person name="Grisel S."/>
            <person name="Petersen M."/>
            <person name="Berrin J.G."/>
            <person name="Delaux P.M."/>
            <person name="Dal Grande F."/>
            <person name="Keller J."/>
        </authorList>
    </citation>
    <scope>NUCLEOTIDE SEQUENCE [LARGE SCALE GENOMIC DNA]</scope>
    <source>
        <strain evidence="2 3">SAG 2036</strain>
    </source>
</reference>
<gene>
    <name evidence="2" type="ORF">WJX73_003083</name>
</gene>